<name>A0A4U7N6H0_9RHOB</name>
<keyword evidence="1" id="KW-0472">Membrane</keyword>
<gene>
    <name evidence="2" type="ORF">FAP39_05080</name>
</gene>
<organism evidence="2 3">
    <name type="scientific">Shimia litoralis</name>
    <dbReference type="NCBI Taxonomy" id="420403"/>
    <lineage>
        <taxon>Bacteria</taxon>
        <taxon>Pseudomonadati</taxon>
        <taxon>Pseudomonadota</taxon>
        <taxon>Alphaproteobacteria</taxon>
        <taxon>Rhodobacterales</taxon>
        <taxon>Roseobacteraceae</taxon>
    </lineage>
</organism>
<dbReference type="AlphaFoldDB" id="A0A4U7N6H0"/>
<sequence>MTALKKYDRLEATALWRPSPQEQRREVIVSIGDATLVISDMNDRALTHWSLPAVARVNPGKRPAIYCPDADPDETLELGEQEEDMVKAIEKLRSEIDRRRPHPGRLRMATLAVSAVSVLALAVFWLPGALLNHTVAVVPDVKRAEIGAALLTQTFRLTGPPCADILATPALRRLSARLDTPQLVIVRGGVRTAKLLPGGAVLMNRAVVEDFEEPDVAAGYVVVQKTDAAQNDPLRALLKASGLSASFRLLTTGSVSEDTLRTYAEILLAAPEPDIDTDALLERFTAERVRSTPFAYALDATGETTLELIEADPFGTGAQPLLSDGDWVALQGICGG</sequence>
<dbReference type="OrthoDB" id="7822309at2"/>
<proteinExistence type="predicted"/>
<dbReference type="EMBL" id="SULI01000004">
    <property type="protein sequence ID" value="TKZ21485.1"/>
    <property type="molecule type" value="Genomic_DNA"/>
</dbReference>
<keyword evidence="3" id="KW-1185">Reference proteome</keyword>
<protein>
    <submittedName>
        <fullName evidence="2">Uncharacterized protein</fullName>
    </submittedName>
</protein>
<feature type="transmembrane region" description="Helical" evidence="1">
    <location>
        <begin position="108"/>
        <end position="126"/>
    </location>
</feature>
<accession>A0A4U7N6H0</accession>
<dbReference type="Proteomes" id="UP000306575">
    <property type="component" value="Unassembled WGS sequence"/>
</dbReference>
<evidence type="ECO:0000313" key="3">
    <source>
        <dbReference type="Proteomes" id="UP000306575"/>
    </source>
</evidence>
<comment type="caution">
    <text evidence="2">The sequence shown here is derived from an EMBL/GenBank/DDBJ whole genome shotgun (WGS) entry which is preliminary data.</text>
</comment>
<keyword evidence="1" id="KW-0812">Transmembrane</keyword>
<evidence type="ECO:0000313" key="2">
    <source>
        <dbReference type="EMBL" id="TKZ21485.1"/>
    </source>
</evidence>
<dbReference type="RefSeq" id="WP_138015314.1">
    <property type="nucleotide sequence ID" value="NZ_SULI01000004.1"/>
</dbReference>
<keyword evidence="1" id="KW-1133">Transmembrane helix</keyword>
<reference evidence="2 3" key="1">
    <citation type="submission" date="2019-04" db="EMBL/GenBank/DDBJ databases">
        <title>Genome sequence of Pelagicola litoralis CL-ES2.</title>
        <authorList>
            <person name="Cao J."/>
        </authorList>
    </citation>
    <scope>NUCLEOTIDE SEQUENCE [LARGE SCALE GENOMIC DNA]</scope>
    <source>
        <strain evidence="2 3">CL-ES2</strain>
    </source>
</reference>
<evidence type="ECO:0000256" key="1">
    <source>
        <dbReference type="SAM" id="Phobius"/>
    </source>
</evidence>